<accession>A0A3E0EA60</accession>
<dbReference type="Pfam" id="PF16561">
    <property type="entry name" value="AMPK1_CBM"/>
    <property type="match status" value="1"/>
</dbReference>
<proteinExistence type="predicted"/>
<evidence type="ECO:0000313" key="4">
    <source>
        <dbReference type="Proteomes" id="UP000256405"/>
    </source>
</evidence>
<dbReference type="GO" id="GO:0016301">
    <property type="term" value="F:kinase activity"/>
    <property type="evidence" value="ECO:0007669"/>
    <property type="project" value="UniProtKB-KW"/>
</dbReference>
<comment type="caution">
    <text evidence="3">The sequence shown here is derived from an EMBL/GenBank/DDBJ whole genome shotgun (WGS) entry which is preliminary data.</text>
</comment>
<dbReference type="InterPro" id="IPR014756">
    <property type="entry name" value="Ig_E-set"/>
</dbReference>
<dbReference type="SUPFAM" id="SSF81296">
    <property type="entry name" value="E set domains"/>
    <property type="match status" value="1"/>
</dbReference>
<dbReference type="Gene3D" id="2.60.40.10">
    <property type="entry name" value="Immunoglobulins"/>
    <property type="match status" value="1"/>
</dbReference>
<reference evidence="3 4" key="1">
    <citation type="submission" date="2018-08" db="EMBL/GenBank/DDBJ databases">
        <title>Genomic Encyclopedia of Archaeal and Bacterial Type Strains, Phase II (KMG-II): from individual species to whole genera.</title>
        <authorList>
            <person name="Goeker M."/>
        </authorList>
    </citation>
    <scope>NUCLEOTIDE SEQUENCE [LARGE SCALE GENOMIC DNA]</scope>
    <source>
        <strain evidence="3 4">DSM 15986</strain>
    </source>
</reference>
<evidence type="ECO:0000313" key="3">
    <source>
        <dbReference type="EMBL" id="REG94623.1"/>
    </source>
</evidence>
<keyword evidence="3" id="KW-0808">Transferase</keyword>
<keyword evidence="1" id="KW-0732">Signal</keyword>
<dbReference type="EMBL" id="QUNF01000001">
    <property type="protein sequence ID" value="REG94623.1"/>
    <property type="molecule type" value="Genomic_DNA"/>
</dbReference>
<feature type="domain" description="AMP-activated protein kinase glycogen-binding" evidence="2">
    <location>
        <begin position="53"/>
        <end position="112"/>
    </location>
</feature>
<evidence type="ECO:0000259" key="2">
    <source>
        <dbReference type="Pfam" id="PF16561"/>
    </source>
</evidence>
<sequence length="161" mass="17599">MNLTNLKAWTLALLLLDTGTIALAQERSAMQAPKVVSPEIASDNSVTFRVLSTDANAVTVNGSWMANGESLPLKKDERGVWSVSTAPLASSMYHYNFLVDGVAAIDPTNPHALRDGVRYASMLIIPGEGAELFELNETPHGSISKVWYQSPSLDIYRRMYV</sequence>
<feature type="chain" id="PRO_5017631657" evidence="1">
    <location>
        <begin position="25"/>
        <end position="161"/>
    </location>
</feature>
<keyword evidence="3" id="KW-0418">Kinase</keyword>
<protein>
    <submittedName>
        <fullName evidence="3">AMP-activated protein kinase-like protein</fullName>
    </submittedName>
</protein>
<feature type="signal peptide" evidence="1">
    <location>
        <begin position="1"/>
        <end position="24"/>
    </location>
</feature>
<dbReference type="RefSeq" id="WP_240510926.1">
    <property type="nucleotide sequence ID" value="NZ_MSSW01000040.1"/>
</dbReference>
<evidence type="ECO:0000256" key="1">
    <source>
        <dbReference type="SAM" id="SignalP"/>
    </source>
</evidence>
<name>A0A3E0EA60_9BACT</name>
<dbReference type="CDD" id="cd11294">
    <property type="entry name" value="E_set_Esterase_like_N"/>
    <property type="match status" value="1"/>
</dbReference>
<dbReference type="InterPro" id="IPR032640">
    <property type="entry name" value="AMPK1_CBM"/>
</dbReference>
<dbReference type="AlphaFoldDB" id="A0A3E0EA60"/>
<organism evidence="3 4">
    <name type="scientific">Algoriphagus antarcticus</name>
    <dbReference type="NCBI Taxonomy" id="238540"/>
    <lineage>
        <taxon>Bacteria</taxon>
        <taxon>Pseudomonadati</taxon>
        <taxon>Bacteroidota</taxon>
        <taxon>Cytophagia</taxon>
        <taxon>Cytophagales</taxon>
        <taxon>Cyclobacteriaceae</taxon>
        <taxon>Algoriphagus</taxon>
    </lineage>
</organism>
<dbReference type="Proteomes" id="UP000256405">
    <property type="component" value="Unassembled WGS sequence"/>
</dbReference>
<gene>
    <name evidence="3" type="ORF">C8N25_101459</name>
</gene>
<keyword evidence="4" id="KW-1185">Reference proteome</keyword>
<dbReference type="InterPro" id="IPR013783">
    <property type="entry name" value="Ig-like_fold"/>
</dbReference>